<dbReference type="Proteomes" id="UP001149954">
    <property type="component" value="Unassembled WGS sequence"/>
</dbReference>
<reference evidence="1" key="2">
    <citation type="journal article" date="2023" name="IMA Fungus">
        <title>Comparative genomic study of the Penicillium genus elucidates a diverse pangenome and 15 lateral gene transfer events.</title>
        <authorList>
            <person name="Petersen C."/>
            <person name="Sorensen T."/>
            <person name="Nielsen M.R."/>
            <person name="Sondergaard T.E."/>
            <person name="Sorensen J.L."/>
            <person name="Fitzpatrick D.A."/>
            <person name="Frisvad J.C."/>
            <person name="Nielsen K.L."/>
        </authorList>
    </citation>
    <scope>NUCLEOTIDE SEQUENCE</scope>
    <source>
        <strain evidence="1">IBT 29495</strain>
    </source>
</reference>
<evidence type="ECO:0000313" key="1">
    <source>
        <dbReference type="EMBL" id="KAJ5504964.1"/>
    </source>
</evidence>
<proteinExistence type="predicted"/>
<name>A0A9X0C7C5_9EURO</name>
<gene>
    <name evidence="1" type="ORF">N7463_007838</name>
</gene>
<accession>A0A9X0C7C5</accession>
<protein>
    <submittedName>
        <fullName evidence="1">Uncharacterized protein</fullName>
    </submittedName>
</protein>
<reference evidence="1" key="1">
    <citation type="submission" date="2022-12" db="EMBL/GenBank/DDBJ databases">
        <authorList>
            <person name="Petersen C."/>
        </authorList>
    </citation>
    <scope>NUCLEOTIDE SEQUENCE</scope>
    <source>
        <strain evidence="1">IBT 29495</strain>
    </source>
</reference>
<comment type="caution">
    <text evidence="1">The sequence shown here is derived from an EMBL/GenBank/DDBJ whole genome shotgun (WGS) entry which is preliminary data.</text>
</comment>
<dbReference type="AlphaFoldDB" id="A0A9X0C7C5"/>
<organism evidence="1 2">
    <name type="scientific">Penicillium fimorum</name>
    <dbReference type="NCBI Taxonomy" id="1882269"/>
    <lineage>
        <taxon>Eukaryota</taxon>
        <taxon>Fungi</taxon>
        <taxon>Dikarya</taxon>
        <taxon>Ascomycota</taxon>
        <taxon>Pezizomycotina</taxon>
        <taxon>Eurotiomycetes</taxon>
        <taxon>Eurotiomycetidae</taxon>
        <taxon>Eurotiales</taxon>
        <taxon>Aspergillaceae</taxon>
        <taxon>Penicillium</taxon>
    </lineage>
</organism>
<keyword evidence="2" id="KW-1185">Reference proteome</keyword>
<sequence>MAHTQHPEHQEEDPRFARAFRAFFCADVRSSAEKGRNRVSQVLQAFLDAGFGLWGRDQVAVEQTERWAVDVRS</sequence>
<dbReference type="EMBL" id="JAPWDS010000003">
    <property type="protein sequence ID" value="KAJ5504964.1"/>
    <property type="molecule type" value="Genomic_DNA"/>
</dbReference>
<evidence type="ECO:0000313" key="2">
    <source>
        <dbReference type="Proteomes" id="UP001149954"/>
    </source>
</evidence>